<dbReference type="Ensembl" id="ENSCCRT00010072957.1">
    <property type="protein sequence ID" value="ENSCCRP00010066186.1"/>
    <property type="gene ID" value="ENSCCRG00010028492.1"/>
</dbReference>
<dbReference type="Proteomes" id="UP000694427">
    <property type="component" value="Unplaced"/>
</dbReference>
<evidence type="ECO:0000256" key="1">
    <source>
        <dbReference type="SAM" id="MobiDB-lite"/>
    </source>
</evidence>
<dbReference type="AlphaFoldDB" id="A0A8C1LQF9"/>
<evidence type="ECO:0000313" key="2">
    <source>
        <dbReference type="Ensembl" id="ENSCCRP00010066186.1"/>
    </source>
</evidence>
<feature type="compositionally biased region" description="Polar residues" evidence="1">
    <location>
        <begin position="1"/>
        <end position="11"/>
    </location>
</feature>
<protein>
    <submittedName>
        <fullName evidence="2">Uncharacterized protein</fullName>
    </submittedName>
</protein>
<evidence type="ECO:0000313" key="3">
    <source>
        <dbReference type="Proteomes" id="UP000694427"/>
    </source>
</evidence>
<reference evidence="2" key="1">
    <citation type="submission" date="2025-08" db="UniProtKB">
        <authorList>
            <consortium name="Ensembl"/>
        </authorList>
    </citation>
    <scope>IDENTIFICATION</scope>
</reference>
<keyword evidence="3" id="KW-1185">Reference proteome</keyword>
<reference evidence="2" key="2">
    <citation type="submission" date="2025-09" db="UniProtKB">
        <authorList>
            <consortium name="Ensembl"/>
        </authorList>
    </citation>
    <scope>IDENTIFICATION</scope>
</reference>
<accession>A0A8C1LQF9</accession>
<sequence>MRRSGAPSQLRGNAAKKPRFMPPGPSLTDLMVVIAKLTPDLFYPLWVLFCNNECIIPIITP</sequence>
<name>A0A8C1LQF9_CYPCA</name>
<organism evidence="2 3">
    <name type="scientific">Cyprinus carpio</name>
    <name type="common">Common carp</name>
    <dbReference type="NCBI Taxonomy" id="7962"/>
    <lineage>
        <taxon>Eukaryota</taxon>
        <taxon>Metazoa</taxon>
        <taxon>Chordata</taxon>
        <taxon>Craniata</taxon>
        <taxon>Vertebrata</taxon>
        <taxon>Euteleostomi</taxon>
        <taxon>Actinopterygii</taxon>
        <taxon>Neopterygii</taxon>
        <taxon>Teleostei</taxon>
        <taxon>Ostariophysi</taxon>
        <taxon>Cypriniformes</taxon>
        <taxon>Cyprinidae</taxon>
        <taxon>Cyprininae</taxon>
        <taxon>Cyprinus</taxon>
    </lineage>
</organism>
<feature type="region of interest" description="Disordered" evidence="1">
    <location>
        <begin position="1"/>
        <end position="24"/>
    </location>
</feature>
<proteinExistence type="predicted"/>